<protein>
    <submittedName>
        <fullName evidence="2">Uncharacterized protein</fullName>
    </submittedName>
</protein>
<dbReference type="EMBL" id="JAJSOF020000039">
    <property type="protein sequence ID" value="KAJ4426809.1"/>
    <property type="molecule type" value="Genomic_DNA"/>
</dbReference>
<evidence type="ECO:0000313" key="2">
    <source>
        <dbReference type="EMBL" id="KAJ4426809.1"/>
    </source>
</evidence>
<gene>
    <name evidence="2" type="ORF">ANN_26608</name>
</gene>
<keyword evidence="1" id="KW-0812">Transmembrane</keyword>
<reference evidence="2 3" key="1">
    <citation type="journal article" date="2022" name="Allergy">
        <title>Genome assembly and annotation of Periplaneta americana reveal a comprehensive cockroach allergen profile.</title>
        <authorList>
            <person name="Wang L."/>
            <person name="Xiong Q."/>
            <person name="Saelim N."/>
            <person name="Wang L."/>
            <person name="Nong W."/>
            <person name="Wan A.T."/>
            <person name="Shi M."/>
            <person name="Liu X."/>
            <person name="Cao Q."/>
            <person name="Hui J.H.L."/>
            <person name="Sookrung N."/>
            <person name="Leung T.F."/>
            <person name="Tungtrongchitr A."/>
            <person name="Tsui S.K.W."/>
        </authorList>
    </citation>
    <scope>NUCLEOTIDE SEQUENCE [LARGE SCALE GENOMIC DNA]</scope>
    <source>
        <strain evidence="2">PWHHKU_190912</strain>
    </source>
</reference>
<evidence type="ECO:0000256" key="1">
    <source>
        <dbReference type="SAM" id="Phobius"/>
    </source>
</evidence>
<organism evidence="2 3">
    <name type="scientific">Periplaneta americana</name>
    <name type="common">American cockroach</name>
    <name type="synonym">Blatta americana</name>
    <dbReference type="NCBI Taxonomy" id="6978"/>
    <lineage>
        <taxon>Eukaryota</taxon>
        <taxon>Metazoa</taxon>
        <taxon>Ecdysozoa</taxon>
        <taxon>Arthropoda</taxon>
        <taxon>Hexapoda</taxon>
        <taxon>Insecta</taxon>
        <taxon>Pterygota</taxon>
        <taxon>Neoptera</taxon>
        <taxon>Polyneoptera</taxon>
        <taxon>Dictyoptera</taxon>
        <taxon>Blattodea</taxon>
        <taxon>Blattoidea</taxon>
        <taxon>Blattidae</taxon>
        <taxon>Blattinae</taxon>
        <taxon>Periplaneta</taxon>
    </lineage>
</organism>
<evidence type="ECO:0000313" key="3">
    <source>
        <dbReference type="Proteomes" id="UP001148838"/>
    </source>
</evidence>
<proteinExistence type="predicted"/>
<comment type="caution">
    <text evidence="2">The sequence shown here is derived from an EMBL/GenBank/DDBJ whole genome shotgun (WGS) entry which is preliminary data.</text>
</comment>
<name>A0ABQ8RYK1_PERAM</name>
<dbReference type="PANTHER" id="PTHR47027">
    <property type="entry name" value="REVERSE TRANSCRIPTASE DOMAIN-CONTAINING PROTEIN"/>
    <property type="match status" value="1"/>
</dbReference>
<keyword evidence="1" id="KW-1133">Transmembrane helix</keyword>
<dbReference type="PANTHER" id="PTHR47027:SF8">
    <property type="entry name" value="RIBONUCLEASE H"/>
    <property type="match status" value="1"/>
</dbReference>
<feature type="transmembrane region" description="Helical" evidence="1">
    <location>
        <begin position="96"/>
        <end position="115"/>
    </location>
</feature>
<keyword evidence="3" id="KW-1185">Reference proteome</keyword>
<keyword evidence="1" id="KW-0472">Membrane</keyword>
<accession>A0ABQ8RYK1</accession>
<sequence>MLQMMDRQIWSRFLATKIPGPYPFRVLSVGMVEMRSVQRKSKHKSRFNRSHYDNAALIKQRQDGLKELHVVLSREVGSALKSVVEFMKINFGRNHLSLLNTFLGYILTAVSLYPIKIGDMLYGILIAASLSLYRRPPEAADSLDQPSWNEVQRCWMASAMAPEADLLGRGVSPRTDRGALGECAEAGMIQETKNEKAIGVDGIPSELVEGLCEDKKKILFLCNEIYEKGEWLEEFTERVLLPIPKKNNPKKCNEFRTISLISHSKKIILRILNRRWYFNVKEQLGEELFGFRKGKGTRDAIGLLRTMGEWRNLHDAELHAFYSSPDIIRNIKSRRLRWAGHVARMGESRNAYRVLVGRLEGKIPLRRPRRRWEDNIKMDLREVGYDDLAQDRDRWRAYVRVAMNLWVP</sequence>
<dbReference type="Proteomes" id="UP001148838">
    <property type="component" value="Unassembled WGS sequence"/>
</dbReference>